<feature type="non-terminal residue" evidence="1">
    <location>
        <position position="1"/>
    </location>
</feature>
<dbReference type="AlphaFoldDB" id="A0A811UZV1"/>
<evidence type="ECO:0000313" key="1">
    <source>
        <dbReference type="EMBL" id="CAD7002663.1"/>
    </source>
</evidence>
<sequence>MALDDYFSINLVNVLGGGVSTPKHQRTCTARYPHSSLAIHISKYYILNFRRRRRTTTTTTAHNIVLLKAKIYHWKLTRVERSSKTAISRHVAGDLGSIVDPNKPSFTVRLPGRAKSLKAPNPLDTLTEARA</sequence>
<protein>
    <submittedName>
        <fullName evidence="1">(Mediterranean fruit fly) hypothetical protein</fullName>
    </submittedName>
</protein>
<organism evidence="1 2">
    <name type="scientific">Ceratitis capitata</name>
    <name type="common">Mediterranean fruit fly</name>
    <name type="synonym">Tephritis capitata</name>
    <dbReference type="NCBI Taxonomy" id="7213"/>
    <lineage>
        <taxon>Eukaryota</taxon>
        <taxon>Metazoa</taxon>
        <taxon>Ecdysozoa</taxon>
        <taxon>Arthropoda</taxon>
        <taxon>Hexapoda</taxon>
        <taxon>Insecta</taxon>
        <taxon>Pterygota</taxon>
        <taxon>Neoptera</taxon>
        <taxon>Endopterygota</taxon>
        <taxon>Diptera</taxon>
        <taxon>Brachycera</taxon>
        <taxon>Muscomorpha</taxon>
        <taxon>Tephritoidea</taxon>
        <taxon>Tephritidae</taxon>
        <taxon>Ceratitis</taxon>
        <taxon>Ceratitis</taxon>
    </lineage>
</organism>
<dbReference type="EMBL" id="CAJHJT010000034">
    <property type="protein sequence ID" value="CAD7002663.1"/>
    <property type="molecule type" value="Genomic_DNA"/>
</dbReference>
<evidence type="ECO:0000313" key="2">
    <source>
        <dbReference type="Proteomes" id="UP000606786"/>
    </source>
</evidence>
<reference evidence="1" key="1">
    <citation type="submission" date="2020-11" db="EMBL/GenBank/DDBJ databases">
        <authorList>
            <person name="Whitehead M."/>
        </authorList>
    </citation>
    <scope>NUCLEOTIDE SEQUENCE</scope>
    <source>
        <strain evidence="1">EGII</strain>
    </source>
</reference>
<name>A0A811UZV1_CERCA</name>
<accession>A0A811UZV1</accession>
<dbReference type="Proteomes" id="UP000606786">
    <property type="component" value="Unassembled WGS sequence"/>
</dbReference>
<proteinExistence type="predicted"/>
<keyword evidence="2" id="KW-1185">Reference proteome</keyword>
<comment type="caution">
    <text evidence="1">The sequence shown here is derived from an EMBL/GenBank/DDBJ whole genome shotgun (WGS) entry which is preliminary data.</text>
</comment>
<gene>
    <name evidence="1" type="ORF">CCAP1982_LOCUS11146</name>
</gene>